<dbReference type="EMBL" id="JAICCE010000017">
    <property type="protein sequence ID" value="KAG9265748.1"/>
    <property type="molecule type" value="Genomic_DNA"/>
</dbReference>
<sequence>MAPLAIVHLLGAGLHFDAAGAHVHQQIQETLQQLHGEEVHPGPALSGSLHSSVAENQQAVGLCGAEVEGDGSGLFAVPAGKSDVGSWSVEADGVQSRHVLAAEGQVSLQADLGVTQLGQTGELQFELVVGVHHLGER</sequence>
<dbReference type="Proteomes" id="UP000694621">
    <property type="component" value="Unplaced"/>
</dbReference>
<organism evidence="3 4">
    <name type="scientific">Astyanax mexicanus</name>
    <name type="common">Blind cave fish</name>
    <name type="synonym">Astyanax fasciatus mexicanus</name>
    <dbReference type="NCBI Taxonomy" id="7994"/>
    <lineage>
        <taxon>Eukaryota</taxon>
        <taxon>Metazoa</taxon>
        <taxon>Chordata</taxon>
        <taxon>Craniata</taxon>
        <taxon>Vertebrata</taxon>
        <taxon>Euteleostomi</taxon>
        <taxon>Actinopterygii</taxon>
        <taxon>Neopterygii</taxon>
        <taxon>Teleostei</taxon>
        <taxon>Ostariophysi</taxon>
        <taxon>Characiformes</taxon>
        <taxon>Characoidei</taxon>
        <taxon>Acestrorhamphidae</taxon>
        <taxon>Acestrorhamphinae</taxon>
        <taxon>Astyanax</taxon>
    </lineage>
</organism>
<protein>
    <recommendedName>
        <fullName evidence="6">Secreted protein</fullName>
    </recommendedName>
</protein>
<evidence type="ECO:0008006" key="6">
    <source>
        <dbReference type="Google" id="ProtNLM"/>
    </source>
</evidence>
<evidence type="ECO:0000256" key="1">
    <source>
        <dbReference type="SAM" id="SignalP"/>
    </source>
</evidence>
<evidence type="ECO:0000313" key="4">
    <source>
        <dbReference type="Proteomes" id="UP000694621"/>
    </source>
</evidence>
<accession>A0A8B9JE33</accession>
<dbReference type="OrthoDB" id="8947395at2759"/>
<keyword evidence="1" id="KW-0732">Signal</keyword>
<feature type="chain" id="PRO_5044669140" description="Secreted protein" evidence="1">
    <location>
        <begin position="22"/>
        <end position="137"/>
    </location>
</feature>
<proteinExistence type="predicted"/>
<dbReference type="Proteomes" id="UP000752171">
    <property type="component" value="Unassembled WGS sequence"/>
</dbReference>
<dbReference type="AlphaFoldDB" id="A0A8B9JE33"/>
<evidence type="ECO:0000313" key="5">
    <source>
        <dbReference type="Proteomes" id="UP000752171"/>
    </source>
</evidence>
<name>A0A8B9JE33_ASTMX</name>
<reference evidence="3" key="2">
    <citation type="submission" date="2025-05" db="UniProtKB">
        <authorList>
            <consortium name="Ensembl"/>
        </authorList>
    </citation>
    <scope>IDENTIFICATION</scope>
</reference>
<evidence type="ECO:0000313" key="2">
    <source>
        <dbReference type="EMBL" id="KAG9265748.1"/>
    </source>
</evidence>
<reference evidence="2 5" key="1">
    <citation type="submission" date="2021-07" db="EMBL/GenBank/DDBJ databases">
        <authorList>
            <person name="Imarazene B."/>
            <person name="Zahm M."/>
            <person name="Klopp C."/>
            <person name="Cabau C."/>
            <person name="Beille S."/>
            <person name="Jouanno E."/>
            <person name="Castinel A."/>
            <person name="Lluch J."/>
            <person name="Gil L."/>
            <person name="Kuchtly C."/>
            <person name="Lopez Roques C."/>
            <person name="Donnadieu C."/>
            <person name="Parrinello H."/>
            <person name="Journot L."/>
            <person name="Du K."/>
            <person name="Schartl M."/>
            <person name="Retaux S."/>
            <person name="Guiguen Y."/>
        </authorList>
    </citation>
    <scope>NUCLEOTIDE SEQUENCE [LARGE SCALE GENOMIC DNA]</scope>
    <source>
        <strain evidence="2">Pach_M1</strain>
        <tissue evidence="2">Testis</tissue>
    </source>
</reference>
<feature type="signal peptide" evidence="1">
    <location>
        <begin position="1"/>
        <end position="21"/>
    </location>
</feature>
<dbReference type="Ensembl" id="ENSAMXT00005022335.1">
    <property type="protein sequence ID" value="ENSAMXP00005020200.1"/>
    <property type="gene ID" value="ENSAMXG00005010469.1"/>
</dbReference>
<gene>
    <name evidence="2" type="ORF">AMEX_G20218</name>
</gene>
<evidence type="ECO:0000313" key="3">
    <source>
        <dbReference type="Ensembl" id="ENSAMXP00005020200.1"/>
    </source>
</evidence>